<keyword evidence="2" id="KW-1185">Reference proteome</keyword>
<evidence type="ECO:0000313" key="1">
    <source>
        <dbReference type="EMBL" id="QLL34191.1"/>
    </source>
</evidence>
<dbReference type="RefSeq" id="XP_037140865.1">
    <property type="nucleotide sequence ID" value="XM_037284969.1"/>
</dbReference>
<dbReference type="AlphaFoldDB" id="A0A7G3ZL05"/>
<name>A0A7G3ZL05_9SACH</name>
<reference evidence="1 2" key="1">
    <citation type="submission" date="2020-06" db="EMBL/GenBank/DDBJ databases">
        <title>The yeast mating-type switching endonuclease HO is a domesticated member of an unorthodox homing genetic element family.</title>
        <authorList>
            <person name="Coughlan A.Y."/>
            <person name="Lombardi L."/>
            <person name="Braun-Galleani S."/>
            <person name="Martos A.R."/>
            <person name="Galeote V."/>
            <person name="Bigey F."/>
            <person name="Dequin S."/>
            <person name="Byrne K.P."/>
            <person name="Wolfe K.H."/>
        </authorList>
    </citation>
    <scope>NUCLEOTIDE SEQUENCE [LARGE SCALE GENOMIC DNA]</scope>
    <source>
        <strain evidence="1 2">CBS764</strain>
    </source>
</reference>
<proteinExistence type="predicted"/>
<organism evidence="1 2">
    <name type="scientific">Torulaspora globosa</name>
    <dbReference type="NCBI Taxonomy" id="48254"/>
    <lineage>
        <taxon>Eukaryota</taxon>
        <taxon>Fungi</taxon>
        <taxon>Dikarya</taxon>
        <taxon>Ascomycota</taxon>
        <taxon>Saccharomycotina</taxon>
        <taxon>Saccharomycetes</taxon>
        <taxon>Saccharomycetales</taxon>
        <taxon>Saccharomycetaceae</taxon>
        <taxon>Torulaspora</taxon>
    </lineage>
</organism>
<dbReference type="EMBL" id="CP059252">
    <property type="protein sequence ID" value="QLL34191.1"/>
    <property type="molecule type" value="Genomic_DNA"/>
</dbReference>
<evidence type="ECO:0000313" key="2">
    <source>
        <dbReference type="Proteomes" id="UP000515788"/>
    </source>
</evidence>
<protein>
    <submittedName>
        <fullName evidence="1">Uncharacterized protein</fullName>
    </submittedName>
</protein>
<dbReference type="KEGG" id="tgb:HG536_0G00480"/>
<dbReference type="Proteomes" id="UP000515788">
    <property type="component" value="Chromosome 7"/>
</dbReference>
<dbReference type="OrthoDB" id="185373at2759"/>
<dbReference type="GeneID" id="59327432"/>
<gene>
    <name evidence="1" type="ORF">HG536_0G00480</name>
</gene>
<accession>A0A7G3ZL05</accession>
<sequence>MMRSTHLALRSLLRTNVRFYRKRGPSTSHITALKSKKLLRDERSSNLNGNGLNEMQKGLRGLEFEELDVEKSLEDVMLGYFERASSTFKRSSSNFKSLKKQLTAEGVTDDDKANVLFSYLLQEASLEIKRFETMNKEQLRALRETRRDDMLHERVDSEKELEAGLVSSLFMPSSENETYLMSLDLIYEILTDLNNKKKPIGSKVLSIEQLVEAFELAKIVPIEGRRKRGIFLAGNLIYARGNVRMDPVNESFYIESLVNYGLYRKAYNLFETNREKVDERWWYEMGMMVALRANYLQKFERLLAMLDEKFPGYPYVSPRILKLAIKKKLFLRDLGSANALTTRLLDIVTTFGLNSSQDRAQKTVDFASEDEADMYLNERELPTSYDLLTVADYHLFRKNFNTAYKVMATYLDKVGNSELGYQYFVVRMKLNLLRDIKSLKSSLQTHMSPEIADFCLEKLQNTFDRIVKEANVDNSMCQDLLFDSIDSLVKDPLLTKTVEGLIVSSLRDKDLLSPSKSFHSVLKLLLASGREADAMKVLSSMEQASKQCGQHKAGSNEHFFSEANAHHYAEFIEYYALQAVRRRKQREAYQKKVSQILDRMSSLGVPYNSVFLSKLLMFYRQSDDFENSFTLINRILEEKRVQSNPPDADRTSFYNRRDITRGLYAEIWKLCSSYYYVFARELHTVEMKSNYGVWKENASKIVKATKVHPNFSIRTLFRTMVNDDNILPDERMYFTILVTFMKKRDWQAIPGILAAMIEVHGLSFPKNLSDYLRKGLDREHIMLERRQLKGRATLDQLTGAEPGFSDQLPKNNFGPEGTVKEINNYSKLIEDILLLQKQKYPDDKNFFLVSEALEELQFSPSNMQELIDNVHSRDSVI</sequence>